<evidence type="ECO:0000313" key="1">
    <source>
        <dbReference type="EMBL" id="CCE84065.1"/>
    </source>
</evidence>
<gene>
    <name evidence="2" type="primary">Piso0_004668</name>
    <name evidence="1" type="ORF">GNLVRS01_PISO0K21944g</name>
    <name evidence="2" type="ORF">GNLVRS01_PISO0L21945g</name>
</gene>
<organism evidence="2 3">
    <name type="scientific">Pichia sorbitophila (strain ATCC MYA-4447 / BCRC 22081 / CBS 7064 / NBRC 10061 / NRRL Y-12695)</name>
    <name type="common">Hybrid yeast</name>
    <dbReference type="NCBI Taxonomy" id="559304"/>
    <lineage>
        <taxon>Eukaryota</taxon>
        <taxon>Fungi</taxon>
        <taxon>Dikarya</taxon>
        <taxon>Ascomycota</taxon>
        <taxon>Saccharomycotina</taxon>
        <taxon>Pichiomycetes</taxon>
        <taxon>Debaryomycetaceae</taxon>
        <taxon>Millerozyma</taxon>
    </lineage>
</organism>
<keyword evidence="3" id="KW-1185">Reference proteome</keyword>
<dbReference type="Proteomes" id="UP000005222">
    <property type="component" value="Chromosome K"/>
</dbReference>
<dbReference type="EMBL" id="FO082048">
    <property type="protein sequence ID" value="CCE85096.1"/>
    <property type="molecule type" value="Genomic_DNA"/>
</dbReference>
<dbReference type="InParanoid" id="G8Y635"/>
<proteinExistence type="predicted"/>
<dbReference type="AlphaFoldDB" id="G8Y635"/>
<reference evidence="3" key="2">
    <citation type="journal article" date="2012" name="G3 (Bethesda)">
        <title>Pichia sorbitophila, an interspecies yeast hybrid reveals early steps of genome resolution following polyploidization.</title>
        <authorList>
            <person name="Leh Louis V."/>
            <person name="Despons L."/>
            <person name="Friedrich A."/>
            <person name="Martin T."/>
            <person name="Durrens P."/>
            <person name="Casaregola S."/>
            <person name="Neuveglise C."/>
            <person name="Fairhead C."/>
            <person name="Marck C."/>
            <person name="Cruz J.A."/>
            <person name="Straub M.L."/>
            <person name="Kugler V."/>
            <person name="Sacerdot C."/>
            <person name="Uzunov Z."/>
            <person name="Thierry A."/>
            <person name="Weiss S."/>
            <person name="Bleykasten C."/>
            <person name="De Montigny J."/>
            <person name="Jacques N."/>
            <person name="Jung P."/>
            <person name="Lemaire M."/>
            <person name="Mallet S."/>
            <person name="Morel G."/>
            <person name="Richard G.F."/>
            <person name="Sarkar A."/>
            <person name="Savel G."/>
            <person name="Schacherer J."/>
            <person name="Seret M.L."/>
            <person name="Talla E."/>
            <person name="Samson G."/>
            <person name="Jubin C."/>
            <person name="Poulain J."/>
            <person name="Vacherie B."/>
            <person name="Barbe V."/>
            <person name="Pelletier E."/>
            <person name="Sherman D.J."/>
            <person name="Westhof E."/>
            <person name="Weissenbach J."/>
            <person name="Baret P.V."/>
            <person name="Wincker P."/>
            <person name="Gaillardin C."/>
            <person name="Dujon B."/>
            <person name="Souciet J.L."/>
        </authorList>
    </citation>
    <scope>NUCLEOTIDE SEQUENCE [LARGE SCALE GENOMIC DNA]</scope>
    <source>
        <strain evidence="3">ATCC MYA-4447 / BCRC 22081 / CBS 7064 / NBRC 10061 / NRRL Y-12695</strain>
    </source>
</reference>
<evidence type="ECO:0000313" key="2">
    <source>
        <dbReference type="EMBL" id="CCE85096.1"/>
    </source>
</evidence>
<dbReference type="EMBL" id="FO082049">
    <property type="protein sequence ID" value="CCE84065.1"/>
    <property type="molecule type" value="Genomic_DNA"/>
</dbReference>
<accession>G8Y635</accession>
<name>G8Y635_PICSO</name>
<evidence type="ECO:0000313" key="3">
    <source>
        <dbReference type="Proteomes" id="UP000005222"/>
    </source>
</evidence>
<dbReference type="Proteomes" id="UP000005222">
    <property type="component" value="Chromosome L"/>
</dbReference>
<reference evidence="2" key="1">
    <citation type="submission" date="2011-10" db="EMBL/GenBank/DDBJ databases">
        <authorList>
            <person name="Genoscope - CEA"/>
        </authorList>
    </citation>
    <scope>NUCLEOTIDE SEQUENCE</scope>
</reference>
<protein>
    <submittedName>
        <fullName evidence="2">Piso0_004668 protein</fullName>
    </submittedName>
</protein>
<sequence length="51" mass="5887">MDLQSVILCRTLLPKFTNIASSDKRYQTGDVNFLEIFICIDRRAVILRLEG</sequence>
<dbReference type="HOGENOM" id="CLU_3107162_0_0_1"/>